<evidence type="ECO:0000313" key="5">
    <source>
        <dbReference type="Proteomes" id="UP001342826"/>
    </source>
</evidence>
<gene>
    <name evidence="4" type="primary">tenI</name>
    <name evidence="4" type="ORF">P9271_18050</name>
</gene>
<evidence type="ECO:0000259" key="3">
    <source>
        <dbReference type="Pfam" id="PF02581"/>
    </source>
</evidence>
<dbReference type="Gene3D" id="3.20.20.70">
    <property type="entry name" value="Aldolase class I"/>
    <property type="match status" value="1"/>
</dbReference>
<dbReference type="PANTHER" id="PTHR20857">
    <property type="entry name" value="THIAMINE-PHOSPHATE PYROPHOSPHORYLASE"/>
    <property type="match status" value="1"/>
</dbReference>
<comment type="pathway">
    <text evidence="1">Cofactor biosynthesis; thiamine diphosphate biosynthesis.</text>
</comment>
<dbReference type="SUPFAM" id="SSF51391">
    <property type="entry name" value="Thiamin phosphate synthase"/>
    <property type="match status" value="1"/>
</dbReference>
<dbReference type="NCBIfam" id="NF005819">
    <property type="entry name" value="PRK07695.1"/>
    <property type="match status" value="1"/>
</dbReference>
<dbReference type="EMBL" id="JARTFS010000013">
    <property type="protein sequence ID" value="MED4403215.1"/>
    <property type="molecule type" value="Genomic_DNA"/>
</dbReference>
<dbReference type="Proteomes" id="UP001342826">
    <property type="component" value="Unassembled WGS sequence"/>
</dbReference>
<dbReference type="PANTHER" id="PTHR20857:SF22">
    <property type="entry name" value="THIAZOLE TAUTOMERASE"/>
    <property type="match status" value="1"/>
</dbReference>
<dbReference type="InterPro" id="IPR036206">
    <property type="entry name" value="ThiamineP_synth_sf"/>
</dbReference>
<dbReference type="Pfam" id="PF02581">
    <property type="entry name" value="TMP-TENI"/>
    <property type="match status" value="1"/>
</dbReference>
<keyword evidence="5" id="KW-1185">Reference proteome</keyword>
<organism evidence="4 5">
    <name type="scientific">Metabacillus fastidiosus</name>
    <dbReference type="NCBI Taxonomy" id="1458"/>
    <lineage>
        <taxon>Bacteria</taxon>
        <taxon>Bacillati</taxon>
        <taxon>Bacillota</taxon>
        <taxon>Bacilli</taxon>
        <taxon>Bacillales</taxon>
        <taxon>Bacillaceae</taxon>
        <taxon>Metabacillus</taxon>
    </lineage>
</organism>
<feature type="domain" description="Thiamine phosphate synthase/TenI" evidence="3">
    <location>
        <begin position="4"/>
        <end position="178"/>
    </location>
</feature>
<evidence type="ECO:0000313" key="4">
    <source>
        <dbReference type="EMBL" id="MED4403215.1"/>
    </source>
</evidence>
<proteinExistence type="predicted"/>
<name>A0ABU6P1I6_9BACI</name>
<dbReference type="CDD" id="cd00564">
    <property type="entry name" value="TMP_TenI"/>
    <property type="match status" value="1"/>
</dbReference>
<evidence type="ECO:0000256" key="2">
    <source>
        <dbReference type="ARBA" id="ARBA00022977"/>
    </source>
</evidence>
<dbReference type="RefSeq" id="WP_066234130.1">
    <property type="nucleotide sequence ID" value="NZ_JARTFQ010000004.1"/>
</dbReference>
<evidence type="ECO:0000256" key="1">
    <source>
        <dbReference type="ARBA" id="ARBA00004948"/>
    </source>
</evidence>
<reference evidence="4 5" key="1">
    <citation type="submission" date="2023-03" db="EMBL/GenBank/DDBJ databases">
        <title>Bacillus Genome Sequencing.</title>
        <authorList>
            <person name="Dunlap C."/>
        </authorList>
    </citation>
    <scope>NUCLEOTIDE SEQUENCE [LARGE SCALE GENOMIC DNA]</scope>
    <source>
        <strain evidence="4 5">NRS-1717</strain>
    </source>
</reference>
<dbReference type="GeneID" id="301142714"/>
<dbReference type="InterPro" id="IPR013785">
    <property type="entry name" value="Aldolase_TIM"/>
</dbReference>
<protein>
    <submittedName>
        <fullName evidence="4">Thiazole tautomerase TenI</fullName>
    </submittedName>
</protein>
<dbReference type="InterPro" id="IPR022998">
    <property type="entry name" value="ThiamineP_synth_TenI"/>
</dbReference>
<accession>A0ABU6P1I6</accession>
<comment type="caution">
    <text evidence="4">The sequence shown here is derived from an EMBL/GenBank/DDBJ whole genome shotgun (WGS) entry which is preliminary data.</text>
</comment>
<keyword evidence="2" id="KW-0784">Thiamine biosynthesis</keyword>
<sequence length="197" mass="21626">MEIHVITDGKKTVDELVEVITEFHQEADYIHIREKTKTARELVQLVTRLSDSGVDKRKLVINDRLDVALMRNIPNIHLPGHSFSIKEVKTNYPEMRVGSSIHSVEEAIQCEAEGADYLLFGHIFATNSKVNLPGRGISALEEVCRAVNIPVIAIGGITPEKAAEISAAKAAGMAVMSYVLSSDNPKEAVRKLKLGVK</sequence>